<dbReference type="Pfam" id="PF22818">
    <property type="entry name" value="ApeI-like"/>
    <property type="match status" value="1"/>
</dbReference>
<organism evidence="2 3">
    <name type="scientific">Mucilaginibacter gilvus</name>
    <dbReference type="NCBI Taxonomy" id="2305909"/>
    <lineage>
        <taxon>Bacteria</taxon>
        <taxon>Pseudomonadati</taxon>
        <taxon>Bacteroidota</taxon>
        <taxon>Sphingobacteriia</taxon>
        <taxon>Sphingobacteriales</taxon>
        <taxon>Sphingobacteriaceae</taxon>
        <taxon>Mucilaginibacter</taxon>
    </lineage>
</organism>
<dbReference type="Proteomes" id="UP000286701">
    <property type="component" value="Unassembled WGS sequence"/>
</dbReference>
<dbReference type="GO" id="GO:0016829">
    <property type="term" value="F:lyase activity"/>
    <property type="evidence" value="ECO:0007669"/>
    <property type="project" value="UniProtKB-KW"/>
</dbReference>
<evidence type="ECO:0000313" key="3">
    <source>
        <dbReference type="Proteomes" id="UP000286701"/>
    </source>
</evidence>
<dbReference type="EMBL" id="SBIW01000008">
    <property type="protein sequence ID" value="RWY49407.1"/>
    <property type="molecule type" value="Genomic_DNA"/>
</dbReference>
<sequence length="122" mass="13380">MLKNSLFAITTIARQEMVIEAVVTINADDEIFEGHFPGHPVLPGACMLQIIKEVLQEALGEQLILKKASSIKFLMQVDPTIINSLKININYKKIDASVEIIAAIMAGESACLKLKAIFVKLT</sequence>
<name>A0A3S3VAW1_9SPHI</name>
<evidence type="ECO:0000313" key="2">
    <source>
        <dbReference type="EMBL" id="RWY49407.1"/>
    </source>
</evidence>
<dbReference type="SUPFAM" id="SSF54637">
    <property type="entry name" value="Thioesterase/thiol ester dehydrase-isomerase"/>
    <property type="match status" value="1"/>
</dbReference>
<accession>A0A3S3VAW1</accession>
<feature type="domain" description="ApeI dehydratase-like" evidence="1">
    <location>
        <begin position="15"/>
        <end position="95"/>
    </location>
</feature>
<dbReference type="AlphaFoldDB" id="A0A3S3VAW1"/>
<dbReference type="OrthoDB" id="9772788at2"/>
<dbReference type="RefSeq" id="WP_128535479.1">
    <property type="nucleotide sequence ID" value="NZ_SBIW01000008.1"/>
</dbReference>
<protein>
    <submittedName>
        <fullName evidence="2">3-hydroxyacyl-ACP dehydratase</fullName>
    </submittedName>
</protein>
<reference evidence="2 3" key="1">
    <citation type="submission" date="2019-01" db="EMBL/GenBank/DDBJ databases">
        <title>Mucilaginibacter antarcticum sp. nov., isolated from antarctic soil.</title>
        <authorList>
            <person name="Yan Y.-Q."/>
            <person name="Du Z.-J."/>
        </authorList>
    </citation>
    <scope>NUCLEOTIDE SEQUENCE [LARGE SCALE GENOMIC DNA]</scope>
    <source>
        <strain evidence="2 3">F01003</strain>
    </source>
</reference>
<evidence type="ECO:0000259" key="1">
    <source>
        <dbReference type="Pfam" id="PF22818"/>
    </source>
</evidence>
<gene>
    <name evidence="2" type="ORF">EPL05_18555</name>
</gene>
<keyword evidence="3" id="KW-1185">Reference proteome</keyword>
<comment type="caution">
    <text evidence="2">The sequence shown here is derived from an EMBL/GenBank/DDBJ whole genome shotgun (WGS) entry which is preliminary data.</text>
</comment>
<proteinExistence type="predicted"/>
<dbReference type="Gene3D" id="3.10.129.10">
    <property type="entry name" value="Hotdog Thioesterase"/>
    <property type="match status" value="1"/>
</dbReference>
<dbReference type="InterPro" id="IPR029069">
    <property type="entry name" value="HotDog_dom_sf"/>
</dbReference>
<dbReference type="InterPro" id="IPR054545">
    <property type="entry name" value="ApeI-like"/>
</dbReference>